<sequence length="756" mass="78194">MRTLSRLPEQGPRPATTLGLLILAWVTSAFGNSLQPISALAWLHPLILLLAYERAVLSFRSSILAHILIILIQAGGTTFAFAGMLGYPKNTPASLLATFGFGTALATAQTLGALLPAAVLRRRGAELLPPRGFHLRRPVSLSGAGPPGVAAVGRLLLVLPLWAFPVLHGAVLTLSGYVTAHDTDPGVAISDWAPMLQLTSLFGLWGLTFIMDLMASAAFLMQTDEPLALEKLPRDPLQTDDGGYGSDGYGDEVTTLYGNPAYGHAPPVGPSHSWARLARPLRRHVAAAVAAVALLTVIGGGLSYQHQFWQRPIDELVAREQRLSASCLSEQGARVGSEAYVWLWQKTAERVQAGDHFVLWAEEAVDLDGDEQEAALLEQGAQLLRVHGSAAGPGGAYLGLCYQKWGGAGAPAGRSTNHFVLLGGPNGSLVWDYRKAYPVPVVEAQVVPGPPVLPTADSPYGRLGGAICFDLDRPSYIRQAGAARVDLLLQPSWTWGAVPQRHFAANSLRAVENGFTLLRCSSSGVSGAVSPRGVASQRLLTASRDALHFSLRLEPRASTAYLLFGWALEWANLAAAGLLWALALAPRALLARWVRQGGAVVGAGFYAGAGRGLGGRGVEEEDDEDDGVPVPWRGRRAPVDEEAAGVGASGGAGGASGPGSAGGRAGAEAGGGAEAGAGAPRQVGAKGWWGHLRRVLVTGSPATSAGGSSAGTAPGTAGDGGSPAHSDRGVEAPLLPQPAAGGRPSGLGAGARGLAD</sequence>
<feature type="region of interest" description="Disordered" evidence="2">
    <location>
        <begin position="699"/>
        <end position="756"/>
    </location>
</feature>
<dbReference type="PANTHER" id="PTHR43674:SF16">
    <property type="entry name" value="CARBON-NITROGEN FAMILY, PUTATIVE (AFU_ORTHOLOGUE AFUA_5G02350)-RELATED"/>
    <property type="match status" value="1"/>
</dbReference>
<keyword evidence="3" id="KW-1133">Transmembrane helix</keyword>
<keyword evidence="3" id="KW-0472">Membrane</keyword>
<feature type="domain" description="CN hydrolase" evidence="4">
    <location>
        <begin position="315"/>
        <end position="553"/>
    </location>
</feature>
<protein>
    <recommendedName>
        <fullName evidence="4">CN hydrolase domain-containing protein</fullName>
    </recommendedName>
</protein>
<feature type="compositionally biased region" description="Gly residues" evidence="2">
    <location>
        <begin position="647"/>
        <end position="675"/>
    </location>
</feature>
<feature type="compositionally biased region" description="Gly residues" evidence="2">
    <location>
        <begin position="743"/>
        <end position="756"/>
    </location>
</feature>
<dbReference type="GO" id="GO:0016811">
    <property type="term" value="F:hydrolase activity, acting on carbon-nitrogen (but not peptide) bonds, in linear amides"/>
    <property type="evidence" value="ECO:0007669"/>
    <property type="project" value="TreeGrafter"/>
</dbReference>
<dbReference type="EMBL" id="JAEHOE010000001">
    <property type="protein sequence ID" value="KAG2501955.1"/>
    <property type="molecule type" value="Genomic_DNA"/>
</dbReference>
<feature type="transmembrane region" description="Helical" evidence="3">
    <location>
        <begin position="560"/>
        <end position="585"/>
    </location>
</feature>
<evidence type="ECO:0000256" key="2">
    <source>
        <dbReference type="SAM" id="MobiDB-lite"/>
    </source>
</evidence>
<evidence type="ECO:0000256" key="1">
    <source>
        <dbReference type="ARBA" id="ARBA00022801"/>
    </source>
</evidence>
<evidence type="ECO:0000313" key="6">
    <source>
        <dbReference type="Proteomes" id="UP000612055"/>
    </source>
</evidence>
<dbReference type="OrthoDB" id="2019277at2759"/>
<accession>A0A836C6I8</accession>
<proteinExistence type="predicted"/>
<feature type="region of interest" description="Disordered" evidence="2">
    <location>
        <begin position="614"/>
        <end position="679"/>
    </location>
</feature>
<organism evidence="5 6">
    <name type="scientific">Edaphochlamys debaryana</name>
    <dbReference type="NCBI Taxonomy" id="47281"/>
    <lineage>
        <taxon>Eukaryota</taxon>
        <taxon>Viridiplantae</taxon>
        <taxon>Chlorophyta</taxon>
        <taxon>core chlorophytes</taxon>
        <taxon>Chlorophyceae</taxon>
        <taxon>CS clade</taxon>
        <taxon>Chlamydomonadales</taxon>
        <taxon>Chlamydomonadales incertae sedis</taxon>
        <taxon>Edaphochlamys</taxon>
    </lineage>
</organism>
<evidence type="ECO:0000259" key="4">
    <source>
        <dbReference type="PROSITE" id="PS50263"/>
    </source>
</evidence>
<dbReference type="PROSITE" id="PS50263">
    <property type="entry name" value="CN_HYDROLASE"/>
    <property type="match status" value="1"/>
</dbReference>
<gene>
    <name evidence="5" type="ORF">HYH03_000453</name>
</gene>
<dbReference type="AlphaFoldDB" id="A0A836C6I8"/>
<dbReference type="Pfam" id="PF00795">
    <property type="entry name" value="CN_hydrolase"/>
    <property type="match status" value="1"/>
</dbReference>
<name>A0A836C6I8_9CHLO</name>
<feature type="transmembrane region" description="Helical" evidence="3">
    <location>
        <begin position="93"/>
        <end position="120"/>
    </location>
</feature>
<dbReference type="InterPro" id="IPR003010">
    <property type="entry name" value="C-N_Hydrolase"/>
</dbReference>
<dbReference type="InterPro" id="IPR036526">
    <property type="entry name" value="C-N_Hydrolase_sf"/>
</dbReference>
<feature type="transmembrane region" description="Helical" evidence="3">
    <location>
        <begin position="285"/>
        <end position="304"/>
    </location>
</feature>
<dbReference type="PANTHER" id="PTHR43674">
    <property type="entry name" value="NITRILASE C965.09-RELATED"/>
    <property type="match status" value="1"/>
</dbReference>
<dbReference type="InterPro" id="IPR050345">
    <property type="entry name" value="Aliph_Amidase/BUP"/>
</dbReference>
<dbReference type="SUPFAM" id="SSF56317">
    <property type="entry name" value="Carbon-nitrogen hydrolase"/>
    <property type="match status" value="1"/>
</dbReference>
<feature type="transmembrane region" description="Helical" evidence="3">
    <location>
        <begin position="202"/>
        <end position="221"/>
    </location>
</feature>
<keyword evidence="6" id="KW-1185">Reference proteome</keyword>
<keyword evidence="3" id="KW-0812">Transmembrane</keyword>
<comment type="caution">
    <text evidence="5">The sequence shown here is derived from an EMBL/GenBank/DDBJ whole genome shotgun (WGS) entry which is preliminary data.</text>
</comment>
<dbReference type="Gene3D" id="3.60.110.10">
    <property type="entry name" value="Carbon-nitrogen hydrolase"/>
    <property type="match status" value="1"/>
</dbReference>
<keyword evidence="1" id="KW-0378">Hydrolase</keyword>
<evidence type="ECO:0000313" key="5">
    <source>
        <dbReference type="EMBL" id="KAG2501955.1"/>
    </source>
</evidence>
<feature type="compositionally biased region" description="Low complexity" evidence="2">
    <location>
        <begin position="699"/>
        <end position="716"/>
    </location>
</feature>
<dbReference type="Proteomes" id="UP000612055">
    <property type="component" value="Unassembled WGS sequence"/>
</dbReference>
<evidence type="ECO:0000256" key="3">
    <source>
        <dbReference type="SAM" id="Phobius"/>
    </source>
</evidence>
<reference evidence="5" key="1">
    <citation type="journal article" date="2020" name="bioRxiv">
        <title>Comparative genomics of Chlamydomonas.</title>
        <authorList>
            <person name="Craig R.J."/>
            <person name="Hasan A.R."/>
            <person name="Ness R.W."/>
            <person name="Keightley P.D."/>
        </authorList>
    </citation>
    <scope>NUCLEOTIDE SEQUENCE</scope>
    <source>
        <strain evidence="5">CCAP 11/70</strain>
    </source>
</reference>
<feature type="transmembrane region" description="Helical" evidence="3">
    <location>
        <begin position="64"/>
        <end position="87"/>
    </location>
</feature>